<feature type="region of interest" description="Disordered" evidence="1">
    <location>
        <begin position="32"/>
        <end position="52"/>
    </location>
</feature>
<proteinExistence type="predicted"/>
<evidence type="ECO:0000313" key="3">
    <source>
        <dbReference type="Proteomes" id="UP000054498"/>
    </source>
</evidence>
<feature type="non-terminal residue" evidence="2">
    <location>
        <position position="84"/>
    </location>
</feature>
<organism evidence="2 3">
    <name type="scientific">Monoraphidium neglectum</name>
    <dbReference type="NCBI Taxonomy" id="145388"/>
    <lineage>
        <taxon>Eukaryota</taxon>
        <taxon>Viridiplantae</taxon>
        <taxon>Chlorophyta</taxon>
        <taxon>core chlorophytes</taxon>
        <taxon>Chlorophyceae</taxon>
        <taxon>CS clade</taxon>
        <taxon>Sphaeropleales</taxon>
        <taxon>Selenastraceae</taxon>
        <taxon>Monoraphidium</taxon>
    </lineage>
</organism>
<keyword evidence="3" id="KW-1185">Reference proteome</keyword>
<dbReference type="KEGG" id="mng:MNEG_12289"/>
<accession>A0A0D2LW30</accession>
<dbReference type="Proteomes" id="UP000054498">
    <property type="component" value="Unassembled WGS sequence"/>
</dbReference>
<sequence length="84" mass="7935">MQGGDGAAVRLSLGQSLGRAAGLLMKGLDRAQRQAGAVPPPPVGGGGGAGTSGDVIGAAGDVSRAAEAAAVGEALARARVDLET</sequence>
<evidence type="ECO:0000313" key="2">
    <source>
        <dbReference type="EMBL" id="KIY95674.1"/>
    </source>
</evidence>
<name>A0A0D2LW30_9CHLO</name>
<gene>
    <name evidence="2" type="ORF">MNEG_12289</name>
</gene>
<dbReference type="RefSeq" id="XP_013894694.1">
    <property type="nucleotide sequence ID" value="XM_014039240.1"/>
</dbReference>
<dbReference type="GeneID" id="25729636"/>
<protein>
    <submittedName>
        <fullName evidence="2">Uncharacterized protein</fullName>
    </submittedName>
</protein>
<dbReference type="AlphaFoldDB" id="A0A0D2LW30"/>
<dbReference type="EMBL" id="KK103386">
    <property type="protein sequence ID" value="KIY95674.1"/>
    <property type="molecule type" value="Genomic_DNA"/>
</dbReference>
<reference evidence="2 3" key="1">
    <citation type="journal article" date="2013" name="BMC Genomics">
        <title>Reconstruction of the lipid metabolism for the microalga Monoraphidium neglectum from its genome sequence reveals characteristics suitable for biofuel production.</title>
        <authorList>
            <person name="Bogen C."/>
            <person name="Al-Dilaimi A."/>
            <person name="Albersmeier A."/>
            <person name="Wichmann J."/>
            <person name="Grundmann M."/>
            <person name="Rupp O."/>
            <person name="Lauersen K.J."/>
            <person name="Blifernez-Klassen O."/>
            <person name="Kalinowski J."/>
            <person name="Goesmann A."/>
            <person name="Mussgnug J.H."/>
            <person name="Kruse O."/>
        </authorList>
    </citation>
    <scope>NUCLEOTIDE SEQUENCE [LARGE SCALE GENOMIC DNA]</scope>
    <source>
        <strain evidence="2 3">SAG 48.87</strain>
    </source>
</reference>
<evidence type="ECO:0000256" key="1">
    <source>
        <dbReference type="SAM" id="MobiDB-lite"/>
    </source>
</evidence>